<dbReference type="PROSITE" id="PS51620">
    <property type="entry name" value="SAM_TRM61"/>
    <property type="match status" value="1"/>
</dbReference>
<dbReference type="AlphaFoldDB" id="Q74MB4"/>
<proteinExistence type="predicted"/>
<keyword evidence="1" id="KW-0489">Methyltransferase</keyword>
<dbReference type="GO" id="GO:0030488">
    <property type="term" value="P:tRNA methylation"/>
    <property type="evidence" value="ECO:0007669"/>
    <property type="project" value="InterPro"/>
</dbReference>
<dbReference type="KEGG" id="neq:NEQ337"/>
<evidence type="ECO:0000256" key="2">
    <source>
        <dbReference type="ARBA" id="ARBA00022679"/>
    </source>
</evidence>
<dbReference type="STRING" id="228908.NEQ337"/>
<dbReference type="BioCyc" id="NEQU228908:GJB6-359-MONOMER"/>
<dbReference type="Gene3D" id="3.40.50.150">
    <property type="entry name" value="Vaccinia Virus protein VP39"/>
    <property type="match status" value="1"/>
</dbReference>
<evidence type="ECO:0000256" key="4">
    <source>
        <dbReference type="ARBA" id="ARBA00022884"/>
    </source>
</evidence>
<keyword evidence="2" id="KW-0808">Transferase</keyword>
<dbReference type="HOGENOM" id="CLU_1406015_0_0_2"/>
<gene>
    <name evidence="5" type="ordered locus">NEQ337</name>
</gene>
<dbReference type="InterPro" id="IPR020596">
    <property type="entry name" value="rRNA_Ade_Mease_Trfase_CS"/>
</dbReference>
<accession>Q74MB4</accession>
<organism evidence="5 6">
    <name type="scientific">Nanoarchaeum equitans (strain Kin4-M)</name>
    <dbReference type="NCBI Taxonomy" id="228908"/>
    <lineage>
        <taxon>Archaea</taxon>
        <taxon>Nanobdellota</taxon>
        <taxon>Candidatus Nanoarchaeia</taxon>
        <taxon>Nanoarchaeales</taxon>
        <taxon>Nanoarchaeaceae</taxon>
        <taxon>Nanoarchaeum</taxon>
    </lineage>
</organism>
<evidence type="ECO:0000313" key="6">
    <source>
        <dbReference type="Proteomes" id="UP000000578"/>
    </source>
</evidence>
<dbReference type="EnsemblBacteria" id="AAR39186">
    <property type="protein sequence ID" value="AAR39186"/>
    <property type="gene ID" value="NEQ337"/>
</dbReference>
<dbReference type="Proteomes" id="UP000000578">
    <property type="component" value="Chromosome"/>
</dbReference>
<dbReference type="InterPro" id="IPR001737">
    <property type="entry name" value="KsgA/Erm"/>
</dbReference>
<dbReference type="GO" id="GO:0160107">
    <property type="term" value="F:tRNA (adenine(58)-N1)-methyltransferase activity"/>
    <property type="evidence" value="ECO:0007669"/>
    <property type="project" value="InterPro"/>
</dbReference>
<dbReference type="GO" id="GO:0000179">
    <property type="term" value="F:rRNA (adenine-N6,N6-)-dimethyltransferase activity"/>
    <property type="evidence" value="ECO:0007669"/>
    <property type="project" value="InterPro"/>
</dbReference>
<dbReference type="Pfam" id="PF00398">
    <property type="entry name" value="RrnaAD"/>
    <property type="match status" value="1"/>
</dbReference>
<dbReference type="PANTHER" id="PTHR12133:SF1">
    <property type="entry name" value="TRNA (ADENINE(58)-N(1))-METHYLTRANSFERASE, MITOCHONDRIAL"/>
    <property type="match status" value="1"/>
</dbReference>
<dbReference type="GO" id="GO:0031515">
    <property type="term" value="C:tRNA (m1A) methyltransferase complex"/>
    <property type="evidence" value="ECO:0007669"/>
    <property type="project" value="InterPro"/>
</dbReference>
<keyword evidence="4" id="KW-0694">RNA-binding</keyword>
<dbReference type="SUPFAM" id="SSF53335">
    <property type="entry name" value="S-adenosyl-L-methionine-dependent methyltransferases"/>
    <property type="match status" value="1"/>
</dbReference>
<dbReference type="EMBL" id="AE017199">
    <property type="protein sequence ID" value="AAR39186.1"/>
    <property type="molecule type" value="Genomic_DNA"/>
</dbReference>
<keyword evidence="3" id="KW-0949">S-adenosyl-L-methionine</keyword>
<name>Q74MB4_NANEQ</name>
<dbReference type="PANTHER" id="PTHR12133">
    <property type="entry name" value="TRNA (ADENINE(58)-N(1))-METHYLTRANSFERASE"/>
    <property type="match status" value="1"/>
</dbReference>
<sequence>MVLPFLYMLYDIWKNRKRGPQSLMLKDIGYIIARVLPEKDWTIVEIGPGSGSLTMYLAYLVYPNKIIVYEKDDRWIPILKENLSKANLDNVIIKKREIGLENIDEEADLIIIDVKNVIDVVKKVKDKAKKYLVIFVIHFEKLSQLIDILDGFNTEIVWLEEHRVTKTPNGTRFEISGVKFNGFIVIAERTKPS</sequence>
<evidence type="ECO:0000256" key="1">
    <source>
        <dbReference type="ARBA" id="ARBA00022603"/>
    </source>
</evidence>
<dbReference type="PROSITE" id="PS01131">
    <property type="entry name" value="RRNA_A_DIMETH"/>
    <property type="match status" value="1"/>
</dbReference>
<evidence type="ECO:0000313" key="5">
    <source>
        <dbReference type="EMBL" id="AAR39186.1"/>
    </source>
</evidence>
<evidence type="ECO:0000256" key="3">
    <source>
        <dbReference type="ARBA" id="ARBA00022691"/>
    </source>
</evidence>
<protein>
    <submittedName>
        <fullName evidence="5">NEQ337</fullName>
    </submittedName>
</protein>
<reference evidence="5 6" key="1">
    <citation type="journal article" date="2003" name="Proc. Natl. Acad. Sci. U.S.A.">
        <title>The genome of Nanoarchaeum equitans: insights into early archaeal evolution and derived parasitism.</title>
        <authorList>
            <person name="Waters E."/>
            <person name="Hohn M.J."/>
            <person name="Ahel I."/>
            <person name="Graham D.E."/>
            <person name="Adams M.D."/>
            <person name="Barnstead M."/>
            <person name="Beeson K.Y."/>
            <person name="Bibbs L."/>
            <person name="Bolanos R."/>
            <person name="Keller M."/>
            <person name="Kretz K."/>
            <person name="Lin X."/>
            <person name="Mathur E."/>
            <person name="Ni J."/>
            <person name="Podar M."/>
            <person name="Richardson T."/>
            <person name="Sutton G.G."/>
            <person name="Simon M."/>
            <person name="Soll D."/>
            <person name="Stetter K.O."/>
            <person name="Short J.M."/>
            <person name="Noordewier M."/>
        </authorList>
    </citation>
    <scope>NUCLEOTIDE SEQUENCE [LARGE SCALE GENOMIC DNA]</scope>
    <source>
        <strain evidence="5 6">Kin4-M</strain>
    </source>
</reference>
<keyword evidence="6" id="KW-1185">Reference proteome</keyword>
<dbReference type="InterPro" id="IPR014816">
    <property type="entry name" value="tRNA_MeTrfase_Gcd14"/>
</dbReference>
<dbReference type="GO" id="GO:0003723">
    <property type="term" value="F:RNA binding"/>
    <property type="evidence" value="ECO:0007669"/>
    <property type="project" value="UniProtKB-KW"/>
</dbReference>
<dbReference type="InterPro" id="IPR029063">
    <property type="entry name" value="SAM-dependent_MTases_sf"/>
</dbReference>